<keyword evidence="1" id="KW-0472">Membrane</keyword>
<accession>S5TEY4</accession>
<dbReference type="GeneID" id="16694964"/>
<dbReference type="AlphaFoldDB" id="S5TEY4"/>
<evidence type="ECO:0000259" key="2">
    <source>
        <dbReference type="Pfam" id="PF00961"/>
    </source>
</evidence>
<dbReference type="Pfam" id="PF00961">
    <property type="entry name" value="LAGLIDADG_1"/>
    <property type="match status" value="2"/>
</dbReference>
<dbReference type="GO" id="GO:0005739">
    <property type="term" value="C:mitochondrion"/>
    <property type="evidence" value="ECO:0007669"/>
    <property type="project" value="UniProtKB-ARBA"/>
</dbReference>
<geneLocation type="mitochondrion" evidence="3"/>
<protein>
    <submittedName>
        <fullName evidence="3">Putative LAGLIDADG endonuclease</fullName>
    </submittedName>
</protein>
<dbReference type="Gene3D" id="3.10.28.10">
    <property type="entry name" value="Homing endonucleases"/>
    <property type="match status" value="2"/>
</dbReference>
<dbReference type="PANTHER" id="PTHR36181:SF2">
    <property type="entry name" value="INTRON-ENCODED ENDONUCLEASE AI3-RELATED"/>
    <property type="match status" value="1"/>
</dbReference>
<feature type="domain" description="Homing endonuclease LAGLIDADG" evidence="2">
    <location>
        <begin position="70"/>
        <end position="160"/>
    </location>
</feature>
<dbReference type="InterPro" id="IPR051289">
    <property type="entry name" value="LAGLIDADG_Endonuclease"/>
</dbReference>
<feature type="domain" description="Homing endonuclease LAGLIDADG" evidence="2">
    <location>
        <begin position="208"/>
        <end position="301"/>
    </location>
</feature>
<dbReference type="PANTHER" id="PTHR36181">
    <property type="entry name" value="INTRON-ENCODED ENDONUCLEASE AI3-RELATED"/>
    <property type="match status" value="1"/>
</dbReference>
<dbReference type="RefSeq" id="YP_008475128.1">
    <property type="nucleotide sequence ID" value="NC_022167.1"/>
</dbReference>
<dbReference type="InterPro" id="IPR004860">
    <property type="entry name" value="LAGLIDADG_dom"/>
</dbReference>
<dbReference type="EMBL" id="KC993193">
    <property type="protein sequence ID" value="AGS44434.1"/>
    <property type="molecule type" value="Genomic_DNA"/>
</dbReference>
<keyword evidence="3" id="KW-0540">Nuclease</keyword>
<keyword evidence="3" id="KW-0496">Mitochondrion</keyword>
<organism evidence="3">
    <name type="scientific">Cyberlindnera suaveolens</name>
    <dbReference type="NCBI Taxonomy" id="907738"/>
    <lineage>
        <taxon>Eukaryota</taxon>
        <taxon>Fungi</taxon>
        <taxon>Dikarya</taxon>
        <taxon>Ascomycota</taxon>
        <taxon>Saccharomycotina</taxon>
        <taxon>Saccharomycetes</taxon>
        <taxon>Phaffomycetales</taxon>
        <taxon>Phaffomycetaceae</taxon>
        <taxon>Cyberlindnera</taxon>
    </lineage>
</organism>
<keyword evidence="1" id="KW-1133">Transmembrane helix</keyword>
<evidence type="ECO:0000256" key="1">
    <source>
        <dbReference type="SAM" id="Phobius"/>
    </source>
</evidence>
<sequence length="303" mass="36145">NYWKILIFILIFIYIIYSNIIILYNSSKNKTISLNKQDINSNKELYKNISQIYINQNNLELKNYIEQFFVGLLEGDGTITVDYISELKKRVRIIIAIKNLQENQQMIDLLVKYIGGRKTLERNNTYVVWIASSRSDLAKVFGIFAKYPLLTTRKKLQLEFALEFINDNTYLSKDKFIELRNNKYNKQSNLIDYYNNSFIPPIYFPGWLSGFIEAEGSFKLIKSENNTIHTSQFIIGQNYDKFILKSILNYFDASNNTISYDNKKYYRIHISNQKNRILINKHFELYPLLGYKYSQYIWWKMNH</sequence>
<proteinExistence type="predicted"/>
<reference evidence="3" key="1">
    <citation type="submission" date="2013-04" db="EMBL/GenBank/DDBJ databases">
        <authorList>
            <person name="Hegedusova E."/>
            <person name="Brejova B."/>
            <person name="Nosek J."/>
        </authorList>
    </citation>
    <scope>NUCLEOTIDE SEQUENCE</scope>
    <source>
        <strain evidence="3">CBS 1670</strain>
    </source>
</reference>
<evidence type="ECO:0000313" key="3">
    <source>
        <dbReference type="EMBL" id="AGS44434.1"/>
    </source>
</evidence>
<feature type="non-terminal residue" evidence="3">
    <location>
        <position position="1"/>
    </location>
</feature>
<keyword evidence="1" id="KW-0812">Transmembrane</keyword>
<keyword evidence="3" id="KW-0255">Endonuclease</keyword>
<feature type="transmembrane region" description="Helical" evidence="1">
    <location>
        <begin position="6"/>
        <end position="24"/>
    </location>
</feature>
<gene>
    <name evidence="3" type="primary">cox1-I5</name>
    <name evidence="3" type="ORF">H731WILSUA-L_046</name>
</gene>
<dbReference type="GO" id="GO:0004519">
    <property type="term" value="F:endonuclease activity"/>
    <property type="evidence" value="ECO:0007669"/>
    <property type="project" value="UniProtKB-KW"/>
</dbReference>
<dbReference type="SUPFAM" id="SSF55608">
    <property type="entry name" value="Homing endonucleases"/>
    <property type="match status" value="2"/>
</dbReference>
<name>S5TEY4_9ASCO</name>
<dbReference type="InterPro" id="IPR027434">
    <property type="entry name" value="Homing_endonucl"/>
</dbReference>
<keyword evidence="3" id="KW-0378">Hydrolase</keyword>